<evidence type="ECO:0000256" key="1">
    <source>
        <dbReference type="ARBA" id="ARBA00004123"/>
    </source>
</evidence>
<dbReference type="Pfam" id="PF09637">
    <property type="entry name" value="Med18"/>
    <property type="match status" value="1"/>
</dbReference>
<sequence length="214" mass="24766">MEGSVSIHRHTAAPFHEYLLQGSVVDNSCDVLLNRLRGLCDNAENDYESFHDHELVFALRSSTAQNNHNQQVYFRVRHSLKAPNAPWHLRYVGQAEVGDKTRHTLVRTYVDVSTSDNVVTFLNEMGFRLDYEYVIKGYFFHKGRMKVTVSKIFRMLQPNNVENLEPLSLSYLVELTVVAPAGQELIQDDMKNFAEQLKPLVQLEKIDHRRITMM</sequence>
<dbReference type="GO" id="GO:0006357">
    <property type="term" value="P:regulation of transcription by RNA polymerase II"/>
    <property type="evidence" value="ECO:0007669"/>
    <property type="project" value="InterPro"/>
</dbReference>
<evidence type="ECO:0000313" key="12">
    <source>
        <dbReference type="Proteomes" id="UP000597762"/>
    </source>
</evidence>
<keyword evidence="7 10" id="KW-0539">Nucleus</keyword>
<reference evidence="11" key="1">
    <citation type="submission" date="2021-01" db="EMBL/GenBank/DDBJ databases">
        <authorList>
            <person name="Li R."/>
            <person name="Bekaert M."/>
        </authorList>
    </citation>
    <scope>NUCLEOTIDE SEQUENCE</scope>
    <source>
        <strain evidence="11">Farmed</strain>
    </source>
</reference>
<comment type="function">
    <text evidence="8 10">Component of the Mediator complex, a coactivator involved in the regulated transcription of nearly all RNA polymerase II-dependent genes. Mediator functions as a bridge to convey information from gene-specific regulatory proteins to the basal RNA polymerase II transcription machinery. Mediator is recruited to promoters by direct interactions with regulatory proteins and serves as a scaffold for the assembly of a functional preinitiation complex with RNA polymerase II and the general transcription factors.</text>
</comment>
<evidence type="ECO:0000256" key="9">
    <source>
        <dbReference type="ARBA" id="ARBA00032012"/>
    </source>
</evidence>
<dbReference type="InterPro" id="IPR019095">
    <property type="entry name" value="Mediator_Med18"/>
</dbReference>
<dbReference type="Proteomes" id="UP000597762">
    <property type="component" value="Unassembled WGS sequence"/>
</dbReference>
<dbReference type="OrthoDB" id="10018982at2759"/>
<comment type="subcellular location">
    <subcellularLocation>
        <location evidence="1 10">Nucleus</location>
    </subcellularLocation>
</comment>
<comment type="subunit">
    <text evidence="10">Component of the Mediator complex.</text>
</comment>
<evidence type="ECO:0000256" key="5">
    <source>
        <dbReference type="ARBA" id="ARBA00023159"/>
    </source>
</evidence>
<dbReference type="PANTHER" id="PTHR13321:SF2">
    <property type="entry name" value="MEDIATOR OF RNA POLYMERASE II TRANSCRIPTION SUBUNIT 18"/>
    <property type="match status" value="1"/>
</dbReference>
<comment type="caution">
    <text evidence="11">The sequence shown here is derived from an EMBL/GenBank/DDBJ whole genome shotgun (WGS) entry which is preliminary data.</text>
</comment>
<name>A0A812B513_ACAPH</name>
<keyword evidence="6 10" id="KW-0804">Transcription</keyword>
<protein>
    <recommendedName>
        <fullName evidence="3 10">Mediator of RNA polymerase II transcription subunit 18</fullName>
    </recommendedName>
    <alternativeName>
        <fullName evidence="9 10">Mediator complex subunit 18</fullName>
    </alternativeName>
</protein>
<evidence type="ECO:0000256" key="2">
    <source>
        <dbReference type="ARBA" id="ARBA00009814"/>
    </source>
</evidence>
<evidence type="ECO:0000256" key="4">
    <source>
        <dbReference type="ARBA" id="ARBA00023015"/>
    </source>
</evidence>
<dbReference type="Gene3D" id="2.40.320.10">
    <property type="entry name" value="Hypothetical Protein Pfu-838710-001"/>
    <property type="match status" value="1"/>
</dbReference>
<keyword evidence="4 10" id="KW-0805">Transcription regulation</keyword>
<dbReference type="GO" id="GO:0003712">
    <property type="term" value="F:transcription coregulator activity"/>
    <property type="evidence" value="ECO:0007669"/>
    <property type="project" value="InterPro"/>
</dbReference>
<dbReference type="EMBL" id="CAHIKZ030000320">
    <property type="protein sequence ID" value="CAE1168332.1"/>
    <property type="molecule type" value="Genomic_DNA"/>
</dbReference>
<gene>
    <name evidence="10" type="primary">MED18</name>
    <name evidence="11" type="ORF">SPHA_10005</name>
</gene>
<dbReference type="GO" id="GO:0016592">
    <property type="term" value="C:mediator complex"/>
    <property type="evidence" value="ECO:0007669"/>
    <property type="project" value="InterPro"/>
</dbReference>
<accession>A0A812B513</accession>
<evidence type="ECO:0000256" key="10">
    <source>
        <dbReference type="RuleBase" id="RU364150"/>
    </source>
</evidence>
<evidence type="ECO:0000313" key="11">
    <source>
        <dbReference type="EMBL" id="CAE1168332.1"/>
    </source>
</evidence>
<evidence type="ECO:0000256" key="3">
    <source>
        <dbReference type="ARBA" id="ARBA00019612"/>
    </source>
</evidence>
<dbReference type="FunFam" id="2.40.320.10:FF:000001">
    <property type="entry name" value="Mediator of RNA polymerase II transcription subunit 18"/>
    <property type="match status" value="1"/>
</dbReference>
<organism evidence="11 12">
    <name type="scientific">Acanthosepion pharaonis</name>
    <name type="common">Pharaoh cuttlefish</name>
    <name type="synonym">Sepia pharaonis</name>
    <dbReference type="NCBI Taxonomy" id="158019"/>
    <lineage>
        <taxon>Eukaryota</taxon>
        <taxon>Metazoa</taxon>
        <taxon>Spiralia</taxon>
        <taxon>Lophotrochozoa</taxon>
        <taxon>Mollusca</taxon>
        <taxon>Cephalopoda</taxon>
        <taxon>Coleoidea</taxon>
        <taxon>Decapodiformes</taxon>
        <taxon>Sepiida</taxon>
        <taxon>Sepiina</taxon>
        <taxon>Sepiidae</taxon>
        <taxon>Acanthosepion</taxon>
    </lineage>
</organism>
<dbReference type="PANTHER" id="PTHR13321">
    <property type="entry name" value="MEDIATOR OF RNA POLYMERASE II TRANSCRIPTION, SUBUNIT 18"/>
    <property type="match status" value="1"/>
</dbReference>
<keyword evidence="12" id="KW-1185">Reference proteome</keyword>
<comment type="similarity">
    <text evidence="2 10">Belongs to the Mediator complex subunit 18 family.</text>
</comment>
<keyword evidence="5 10" id="KW-0010">Activator</keyword>
<dbReference type="AlphaFoldDB" id="A0A812B513"/>
<evidence type="ECO:0000256" key="6">
    <source>
        <dbReference type="ARBA" id="ARBA00023163"/>
    </source>
</evidence>
<proteinExistence type="inferred from homology"/>
<dbReference type="GO" id="GO:0006369">
    <property type="term" value="P:termination of RNA polymerase II transcription"/>
    <property type="evidence" value="ECO:0007669"/>
    <property type="project" value="TreeGrafter"/>
</dbReference>
<evidence type="ECO:0000256" key="8">
    <source>
        <dbReference type="ARBA" id="ARBA00025687"/>
    </source>
</evidence>
<dbReference type="GO" id="GO:0070847">
    <property type="term" value="C:core mediator complex"/>
    <property type="evidence" value="ECO:0007669"/>
    <property type="project" value="TreeGrafter"/>
</dbReference>
<evidence type="ECO:0000256" key="7">
    <source>
        <dbReference type="ARBA" id="ARBA00023242"/>
    </source>
</evidence>